<feature type="compositionally biased region" description="Basic and acidic residues" evidence="1">
    <location>
        <begin position="323"/>
        <end position="355"/>
    </location>
</feature>
<dbReference type="AlphaFoldDB" id="A0A9P0QQ32"/>
<dbReference type="Proteomes" id="UP000837801">
    <property type="component" value="Unassembled WGS sequence"/>
</dbReference>
<dbReference type="EMBL" id="CAKXYY010000010">
    <property type="protein sequence ID" value="CAH2353420.1"/>
    <property type="molecule type" value="Genomic_DNA"/>
</dbReference>
<gene>
    <name evidence="2" type="ORF">CLIB1423_10S04610</name>
</gene>
<sequence>MSLSTLLLTVLEFFRGNEKNEKFEFSKIGDSFTTTFIPTHTPYTMSEPVVAPYGGLLTRTLDEQNEREAKLKEQEVSVSVNGKEETVRPGAIFIRGVDNLSTEDLKAFIDYYLNYDVSVDPEQDGKQIYEPHPIEEQITFKIQWINDSSVNVVFQSHENSVKALSKISITSSNPNIAKTDEQLAEEFSLENNVQERETKPYNPIILFKKQIDLKSRIGLSTPADEDQQEETIESTGMDEDESFIILYTRQSFQSDVKVKGAATYSRYYLLHGEPERRQRRPQNRRRDKRENDHRNNRRNRIPEEQAQAPKVEEDLFASKLSGRRGDRGDRSSRDRDDVMDIDRDRSRSPVRRAPEEDLFASRLRR</sequence>
<reference evidence="2" key="1">
    <citation type="submission" date="2022-03" db="EMBL/GenBank/DDBJ databases">
        <authorList>
            <person name="Legras J.-L."/>
            <person name="Devillers H."/>
            <person name="Grondin C."/>
        </authorList>
    </citation>
    <scope>NUCLEOTIDE SEQUENCE</scope>
    <source>
        <strain evidence="2">CLIB 1423</strain>
    </source>
</reference>
<dbReference type="PANTHER" id="PTHR16291:SF0">
    <property type="entry name" value="NUCLEAR CAP-BINDING PROTEIN SUBUNIT 3"/>
    <property type="match status" value="1"/>
</dbReference>
<dbReference type="InterPro" id="IPR019416">
    <property type="entry name" value="NCBP3"/>
</dbReference>
<feature type="compositionally biased region" description="Basic residues" evidence="1">
    <location>
        <begin position="277"/>
        <end position="287"/>
    </location>
</feature>
<accession>A0A9P0QQ32</accession>
<dbReference type="GO" id="GO:0003729">
    <property type="term" value="F:mRNA binding"/>
    <property type="evidence" value="ECO:0007669"/>
    <property type="project" value="InterPro"/>
</dbReference>
<evidence type="ECO:0000313" key="3">
    <source>
        <dbReference type="Proteomes" id="UP000837801"/>
    </source>
</evidence>
<dbReference type="OrthoDB" id="422106at2759"/>
<evidence type="ECO:0000256" key="1">
    <source>
        <dbReference type="SAM" id="MobiDB-lite"/>
    </source>
</evidence>
<dbReference type="Pfam" id="PF10309">
    <property type="entry name" value="NCBP3"/>
    <property type="match status" value="1"/>
</dbReference>
<dbReference type="PANTHER" id="PTHR16291">
    <property type="entry name" value="NUCLEAR CAP-BINDING PROTEIN SUBUNIT 3"/>
    <property type="match status" value="1"/>
</dbReference>
<protein>
    <submittedName>
        <fullName evidence="2">Uncharacterized protein</fullName>
    </submittedName>
</protein>
<organism evidence="2 3">
    <name type="scientific">[Candida] railenensis</name>
    <dbReference type="NCBI Taxonomy" id="45579"/>
    <lineage>
        <taxon>Eukaryota</taxon>
        <taxon>Fungi</taxon>
        <taxon>Dikarya</taxon>
        <taxon>Ascomycota</taxon>
        <taxon>Saccharomycotina</taxon>
        <taxon>Pichiomycetes</taxon>
        <taxon>Debaryomycetaceae</taxon>
        <taxon>Kurtzmaniella</taxon>
    </lineage>
</organism>
<proteinExistence type="predicted"/>
<dbReference type="GO" id="GO:0000340">
    <property type="term" value="F:RNA 7-methylguanosine cap binding"/>
    <property type="evidence" value="ECO:0007669"/>
    <property type="project" value="InterPro"/>
</dbReference>
<feature type="region of interest" description="Disordered" evidence="1">
    <location>
        <begin position="272"/>
        <end position="365"/>
    </location>
</feature>
<dbReference type="GO" id="GO:0005634">
    <property type="term" value="C:nucleus"/>
    <property type="evidence" value="ECO:0007669"/>
    <property type="project" value="TreeGrafter"/>
</dbReference>
<comment type="caution">
    <text evidence="2">The sequence shown here is derived from an EMBL/GenBank/DDBJ whole genome shotgun (WGS) entry which is preliminary data.</text>
</comment>
<evidence type="ECO:0000313" key="2">
    <source>
        <dbReference type="EMBL" id="CAH2353420.1"/>
    </source>
</evidence>
<keyword evidence="3" id="KW-1185">Reference proteome</keyword>
<name>A0A9P0QQ32_9ASCO</name>